<sequence length="316" mass="36062">MRNKTEAFSLVKMYISPTGMKRILTLSITVLLVFTLGHLASSHFTTKAEKALIFGTSVLAVVCVFYFEKRIFGKNKTGETLPDNWQAFISEKNCYYRNLNQDDKETFKDKMSGFLNTTKITGIDTIVHPEDRLLIASFAVIPILKVDWNYQNLHEILLYPNSFDSDFNTSHFAGDSPEILGMVGEGSLENTMIISKPDLWRFSWDGASPHNVVIHECAHLIDKFDGQTDGDPILLFDAKTKKGWDLQVSKISEEMRRKETIIDPYALENNAEFFAVISEHFFMAPNSLAQHYPELYKLLKLMYGQDPKAILSSERH</sequence>
<name>A0AAU9DFH9_9BACT</name>
<gene>
    <name evidence="2" type="ORF">FUAX_21620</name>
</gene>
<protein>
    <recommendedName>
        <fullName evidence="4">Zinc-dependent peptidase</fullName>
    </recommendedName>
</protein>
<dbReference type="CDD" id="cd20169">
    <property type="entry name" value="Peptidase_M90_mtfA"/>
    <property type="match status" value="1"/>
</dbReference>
<dbReference type="GO" id="GO:0005829">
    <property type="term" value="C:cytosol"/>
    <property type="evidence" value="ECO:0007669"/>
    <property type="project" value="TreeGrafter"/>
</dbReference>
<dbReference type="Pfam" id="PF06167">
    <property type="entry name" value="Peptidase_M90"/>
    <property type="match status" value="1"/>
</dbReference>
<dbReference type="InterPro" id="IPR010384">
    <property type="entry name" value="MtfA_fam"/>
</dbReference>
<evidence type="ECO:0000256" key="1">
    <source>
        <dbReference type="SAM" id="Phobius"/>
    </source>
</evidence>
<evidence type="ECO:0000313" key="3">
    <source>
        <dbReference type="Proteomes" id="UP001348817"/>
    </source>
</evidence>
<keyword evidence="1" id="KW-0472">Membrane</keyword>
<dbReference type="RefSeq" id="WP_338391325.1">
    <property type="nucleotide sequence ID" value="NZ_AP025314.1"/>
</dbReference>
<dbReference type="PANTHER" id="PTHR30164:SF2">
    <property type="entry name" value="PROTEIN MTFA"/>
    <property type="match status" value="1"/>
</dbReference>
<keyword evidence="1" id="KW-1133">Transmembrane helix</keyword>
<accession>A0AAU9DFH9</accession>
<reference evidence="2 3" key="1">
    <citation type="submission" date="2021-12" db="EMBL/GenBank/DDBJ databases">
        <title>Genome sequencing of bacteria with rrn-lacking chromosome and rrn-plasmid.</title>
        <authorList>
            <person name="Anda M."/>
            <person name="Iwasaki W."/>
        </authorList>
    </citation>
    <scope>NUCLEOTIDE SEQUENCE [LARGE SCALE GENOMIC DNA]</scope>
    <source>
        <strain evidence="2 3">DSM 100852</strain>
    </source>
</reference>
<evidence type="ECO:0008006" key="4">
    <source>
        <dbReference type="Google" id="ProtNLM"/>
    </source>
</evidence>
<dbReference type="GO" id="GO:0008237">
    <property type="term" value="F:metallopeptidase activity"/>
    <property type="evidence" value="ECO:0007669"/>
    <property type="project" value="InterPro"/>
</dbReference>
<dbReference type="AlphaFoldDB" id="A0AAU9DFH9"/>
<dbReference type="Gene3D" id="3.40.390.10">
    <property type="entry name" value="Collagenase (Catalytic Domain)"/>
    <property type="match status" value="1"/>
</dbReference>
<organism evidence="2 3">
    <name type="scientific">Fulvitalea axinellae</name>
    <dbReference type="NCBI Taxonomy" id="1182444"/>
    <lineage>
        <taxon>Bacteria</taxon>
        <taxon>Pseudomonadati</taxon>
        <taxon>Bacteroidota</taxon>
        <taxon>Cytophagia</taxon>
        <taxon>Cytophagales</taxon>
        <taxon>Persicobacteraceae</taxon>
        <taxon>Fulvitalea</taxon>
    </lineage>
</organism>
<dbReference type="GO" id="GO:0004177">
    <property type="term" value="F:aminopeptidase activity"/>
    <property type="evidence" value="ECO:0007669"/>
    <property type="project" value="TreeGrafter"/>
</dbReference>
<dbReference type="KEGG" id="fax:FUAX_21620"/>
<dbReference type="PANTHER" id="PTHR30164">
    <property type="entry name" value="MTFA PEPTIDASE"/>
    <property type="match status" value="1"/>
</dbReference>
<dbReference type="Gene3D" id="1.10.472.150">
    <property type="entry name" value="Glucose-regulated metallo-peptidase M90, N-terminal domain"/>
    <property type="match status" value="1"/>
</dbReference>
<keyword evidence="3" id="KW-1185">Reference proteome</keyword>
<dbReference type="InterPro" id="IPR024079">
    <property type="entry name" value="MetalloPept_cat_dom_sf"/>
</dbReference>
<dbReference type="InterPro" id="IPR042252">
    <property type="entry name" value="MtfA_N"/>
</dbReference>
<dbReference type="SUPFAM" id="SSF55486">
    <property type="entry name" value="Metalloproteases ('zincins'), catalytic domain"/>
    <property type="match status" value="1"/>
</dbReference>
<dbReference type="Proteomes" id="UP001348817">
    <property type="component" value="Chromosome"/>
</dbReference>
<dbReference type="EMBL" id="AP025314">
    <property type="protein sequence ID" value="BDD09730.1"/>
    <property type="molecule type" value="Genomic_DNA"/>
</dbReference>
<keyword evidence="1" id="KW-0812">Transmembrane</keyword>
<feature type="transmembrane region" description="Helical" evidence="1">
    <location>
        <begin position="52"/>
        <end position="67"/>
    </location>
</feature>
<proteinExistence type="predicted"/>
<evidence type="ECO:0000313" key="2">
    <source>
        <dbReference type="EMBL" id="BDD09730.1"/>
    </source>
</evidence>